<evidence type="ECO:0000256" key="7">
    <source>
        <dbReference type="ARBA" id="ARBA00023049"/>
    </source>
</evidence>
<keyword evidence="6" id="KW-0862">Zinc</keyword>
<dbReference type="PANTHER" id="PTHR43690:SF17">
    <property type="entry name" value="PROTEIN YHJJ"/>
    <property type="match status" value="1"/>
</dbReference>
<gene>
    <name evidence="12" type="ORF">GCM10007938_03980</name>
</gene>
<dbReference type="PANTHER" id="PTHR43690">
    <property type="entry name" value="NARDILYSIN"/>
    <property type="match status" value="1"/>
</dbReference>
<evidence type="ECO:0000256" key="4">
    <source>
        <dbReference type="ARBA" id="ARBA00022723"/>
    </source>
</evidence>
<proteinExistence type="inferred from homology"/>
<comment type="cofactor">
    <cofactor evidence="1">
        <name>Zn(2+)</name>
        <dbReference type="ChEBI" id="CHEBI:29105"/>
    </cofactor>
</comment>
<dbReference type="InterPro" id="IPR011249">
    <property type="entry name" value="Metalloenz_LuxS/M16"/>
</dbReference>
<dbReference type="Gene3D" id="3.30.830.10">
    <property type="entry name" value="Metalloenzyme, LuxS/M16 peptidase-like"/>
    <property type="match status" value="4"/>
</dbReference>
<dbReference type="SUPFAM" id="SSF63411">
    <property type="entry name" value="LuxS/MPP-like metallohydrolase"/>
    <property type="match status" value="4"/>
</dbReference>
<evidence type="ECO:0000313" key="12">
    <source>
        <dbReference type="EMBL" id="GLT16622.1"/>
    </source>
</evidence>
<dbReference type="PROSITE" id="PS51257">
    <property type="entry name" value="PROKAR_LIPOPROTEIN"/>
    <property type="match status" value="1"/>
</dbReference>
<evidence type="ECO:0000256" key="6">
    <source>
        <dbReference type="ARBA" id="ARBA00022833"/>
    </source>
</evidence>
<comment type="similarity">
    <text evidence="2 8">Belongs to the peptidase M16 family.</text>
</comment>
<feature type="domain" description="Peptidase M16 C-terminal" evidence="11">
    <location>
        <begin position="668"/>
        <end position="847"/>
    </location>
</feature>
<keyword evidence="9" id="KW-0732">Signal</keyword>
<feature type="domain" description="Peptidase M16 N-terminal" evidence="10">
    <location>
        <begin position="54"/>
        <end position="164"/>
    </location>
</feature>
<feature type="signal peptide" evidence="9">
    <location>
        <begin position="1"/>
        <end position="18"/>
    </location>
</feature>
<name>A0ABQ6EUF4_9VIBR</name>
<keyword evidence="3" id="KW-0645">Protease</keyword>
<evidence type="ECO:0000256" key="2">
    <source>
        <dbReference type="ARBA" id="ARBA00007261"/>
    </source>
</evidence>
<evidence type="ECO:0000259" key="10">
    <source>
        <dbReference type="Pfam" id="PF00675"/>
    </source>
</evidence>
<organism evidence="12 13">
    <name type="scientific">Vibrio zhanjiangensis</name>
    <dbReference type="NCBI Taxonomy" id="1046128"/>
    <lineage>
        <taxon>Bacteria</taxon>
        <taxon>Pseudomonadati</taxon>
        <taxon>Pseudomonadota</taxon>
        <taxon>Gammaproteobacteria</taxon>
        <taxon>Vibrionales</taxon>
        <taxon>Vibrionaceae</taxon>
        <taxon>Vibrio</taxon>
    </lineage>
</organism>
<keyword evidence="4" id="KW-0479">Metal-binding</keyword>
<dbReference type="Pfam" id="PF05193">
    <property type="entry name" value="Peptidase_M16_C"/>
    <property type="match status" value="2"/>
</dbReference>
<sequence length="916" mass="103480">MKKFFALCWLLLAGCAQNHPSGPIPIQPNTNWSSGVLDNGMKYHLYPMDSEGISIRLLIRVGSIAEEPHQLGYAHYVEHLAFEGSENFTPKEVEHLMEATGAQRSHGVNAHTQYDNTTYKLNLINPEPFDQALLWLRDVASRITFSPVEVEREKSILLSENRYSDSDVSFEQKYYQNEIKGSIYAQRDPGGTSEVIRSATSDSLKAFYDKWYQPQNAEIIIAGNIERSKVAAMIEKLFSDWAVTHSEHAPKPPMLIASEGDFVSKVATDESAVFGLKFARGSSTVTTQEQLLKSKLDYIVAQLIGMRLTSVLDEEAIPFHRLYSNSYSLENLIFYEASLAFSEANRELVQSTFLNILASLRDHGVSQSELDIVMAEYKSLRRHADEDWEVRKPERFVNEKITQILTGAPTQSRKDYKLNLDHAIRSADVNTVNQHLNNMLSSSYGMFVGVGANESVEHIEQAMPEWKSMYRITGVVNNQINFDVNGLAEVKSSGPLPDSVVYENGEQLWSLDNGVEVLLDPDVNSDFVSIVYMSAGGTAVLDRDLLPAAQILFSVIARSGTGNFNGTQMKAFTRKHSIEIQGSINDTEHGFEMSVPREHFSKALQFLYTNIAYPKFDPKQVEVIKREFAEQSMSYLRSPVGQWYDAIDTNTYATSSAYFPNYARDFNKVTVDQVQQAFEQLFRQSRNTKMVIVADVKASDIQDSINNYVATLPLQEVSTLDYHIDYNPRPDARIHLAINNEQKGQFVLRTHNKHARAQDARLEIVDQIIENILESRLNNYVREDLSLDYSPASYSKMNFNQPVTDWVIESQVAVYDLPKVEKAVDKVVADLQASITNDELSVAKKQLEVNLEDMVSNAESSAWLRALYMVNGFGKDALVNAQNVIVDVSIDEVKTRIDESFGQETERYRYILSPLD</sequence>
<evidence type="ECO:0000256" key="5">
    <source>
        <dbReference type="ARBA" id="ARBA00022801"/>
    </source>
</evidence>
<keyword evidence="7" id="KW-0482">Metalloprotease</keyword>
<comment type="caution">
    <text evidence="12">The sequence shown here is derived from an EMBL/GenBank/DDBJ whole genome shotgun (WGS) entry which is preliminary data.</text>
</comment>
<dbReference type="Pfam" id="PF00675">
    <property type="entry name" value="Peptidase_M16"/>
    <property type="match status" value="1"/>
</dbReference>
<dbReference type="EMBL" id="BSPW01000010">
    <property type="protein sequence ID" value="GLT16622.1"/>
    <property type="molecule type" value="Genomic_DNA"/>
</dbReference>
<dbReference type="InterPro" id="IPR007863">
    <property type="entry name" value="Peptidase_M16_C"/>
</dbReference>
<accession>A0ABQ6EUF4</accession>
<evidence type="ECO:0000313" key="13">
    <source>
        <dbReference type="Proteomes" id="UP001157138"/>
    </source>
</evidence>
<dbReference type="Proteomes" id="UP001157138">
    <property type="component" value="Unassembled WGS sequence"/>
</dbReference>
<evidence type="ECO:0000256" key="8">
    <source>
        <dbReference type="RuleBase" id="RU004447"/>
    </source>
</evidence>
<dbReference type="PROSITE" id="PS00143">
    <property type="entry name" value="INSULINASE"/>
    <property type="match status" value="1"/>
</dbReference>
<dbReference type="InterPro" id="IPR050626">
    <property type="entry name" value="Peptidase_M16"/>
</dbReference>
<feature type="domain" description="Peptidase M16 C-terminal" evidence="11">
    <location>
        <begin position="199"/>
        <end position="374"/>
    </location>
</feature>
<evidence type="ECO:0000259" key="11">
    <source>
        <dbReference type="Pfam" id="PF05193"/>
    </source>
</evidence>
<keyword evidence="13" id="KW-1185">Reference proteome</keyword>
<reference evidence="13" key="1">
    <citation type="journal article" date="2019" name="Int. J. Syst. Evol. Microbiol.">
        <title>The Global Catalogue of Microorganisms (GCM) 10K type strain sequencing project: providing services to taxonomists for standard genome sequencing and annotation.</title>
        <authorList>
            <consortium name="The Broad Institute Genomics Platform"/>
            <consortium name="The Broad Institute Genome Sequencing Center for Infectious Disease"/>
            <person name="Wu L."/>
            <person name="Ma J."/>
        </authorList>
    </citation>
    <scope>NUCLEOTIDE SEQUENCE [LARGE SCALE GENOMIC DNA]</scope>
    <source>
        <strain evidence="13">NBRC 108723</strain>
    </source>
</reference>
<dbReference type="InterPro" id="IPR011765">
    <property type="entry name" value="Pept_M16_N"/>
</dbReference>
<evidence type="ECO:0000256" key="3">
    <source>
        <dbReference type="ARBA" id="ARBA00022670"/>
    </source>
</evidence>
<keyword evidence="5" id="KW-0378">Hydrolase</keyword>
<dbReference type="RefSeq" id="WP_284190549.1">
    <property type="nucleotide sequence ID" value="NZ_BSPW01000010.1"/>
</dbReference>
<evidence type="ECO:0000256" key="9">
    <source>
        <dbReference type="SAM" id="SignalP"/>
    </source>
</evidence>
<dbReference type="InterPro" id="IPR001431">
    <property type="entry name" value="Pept_M16_Zn_BS"/>
</dbReference>
<feature type="chain" id="PRO_5046181715" evidence="9">
    <location>
        <begin position="19"/>
        <end position="916"/>
    </location>
</feature>
<protein>
    <submittedName>
        <fullName evidence="12">Peptidase M16</fullName>
    </submittedName>
</protein>
<evidence type="ECO:0000256" key="1">
    <source>
        <dbReference type="ARBA" id="ARBA00001947"/>
    </source>
</evidence>